<organism evidence="1 2">
    <name type="scientific">Silvibacterium dinghuense</name>
    <dbReference type="NCBI Taxonomy" id="1560006"/>
    <lineage>
        <taxon>Bacteria</taxon>
        <taxon>Pseudomonadati</taxon>
        <taxon>Acidobacteriota</taxon>
        <taxon>Terriglobia</taxon>
        <taxon>Terriglobales</taxon>
        <taxon>Acidobacteriaceae</taxon>
        <taxon>Silvibacterium</taxon>
    </lineage>
</organism>
<gene>
    <name evidence="1" type="ORF">ESZ00_03425</name>
</gene>
<dbReference type="AlphaFoldDB" id="A0A4Q1SHE6"/>
<comment type="caution">
    <text evidence="1">The sequence shown here is derived from an EMBL/GenBank/DDBJ whole genome shotgun (WGS) entry which is preliminary data.</text>
</comment>
<dbReference type="RefSeq" id="WP_129206779.1">
    <property type="nucleotide sequence ID" value="NZ_BMGU01000001.1"/>
</dbReference>
<proteinExistence type="predicted"/>
<name>A0A4Q1SHE6_9BACT</name>
<sequence>MPEPAISELEFLSEGLKSYPQALAALRDFRESIVTRCRASFDLHFDQIARAMGEKLVKTKIEIRRKPDRIESSDVDGVTADLGVRLKSQGWRVYHNVTWEQGNKAAACFSIWVSDGNRANDIYAKIGAVFESTKFELTGPQLSPNEVCLGFAIHDGAEIENALDAVCKEWIRIWTEIGGLSKISTIP</sequence>
<accession>A0A4Q1SHE6</accession>
<evidence type="ECO:0000313" key="1">
    <source>
        <dbReference type="EMBL" id="RXS96998.1"/>
    </source>
</evidence>
<reference evidence="1 2" key="1">
    <citation type="journal article" date="2016" name="Int. J. Syst. Evol. Microbiol.">
        <title>Acidipila dinghuensis sp. nov., an acidobacterium isolated from forest soil.</title>
        <authorList>
            <person name="Jiang Y.W."/>
            <person name="Wang J."/>
            <person name="Chen M.H."/>
            <person name="Lv Y.Y."/>
            <person name="Qiu L.H."/>
        </authorList>
    </citation>
    <scope>NUCLEOTIDE SEQUENCE [LARGE SCALE GENOMIC DNA]</scope>
    <source>
        <strain evidence="1 2">DHOF10</strain>
    </source>
</reference>
<dbReference type="EMBL" id="SDMK01000001">
    <property type="protein sequence ID" value="RXS96998.1"/>
    <property type="molecule type" value="Genomic_DNA"/>
</dbReference>
<dbReference type="Proteomes" id="UP000290253">
    <property type="component" value="Unassembled WGS sequence"/>
</dbReference>
<keyword evidence="2" id="KW-1185">Reference proteome</keyword>
<evidence type="ECO:0000313" key="2">
    <source>
        <dbReference type="Proteomes" id="UP000290253"/>
    </source>
</evidence>
<protein>
    <submittedName>
        <fullName evidence="1">Uncharacterized protein</fullName>
    </submittedName>
</protein>